<protein>
    <submittedName>
        <fullName evidence="2">Polypeptide N-acetylgalactosaminyltransferase-like 6</fullName>
    </submittedName>
</protein>
<accession>A0A9W7WXU4</accession>
<name>A0A9W7WXU4_TRIRA</name>
<evidence type="ECO:0000256" key="1">
    <source>
        <dbReference type="SAM" id="Phobius"/>
    </source>
</evidence>
<gene>
    <name evidence="2" type="ORF">IRJ41_004937</name>
</gene>
<dbReference type="EMBL" id="JAFHDT010000004">
    <property type="protein sequence ID" value="KAI7810660.1"/>
    <property type="molecule type" value="Genomic_DNA"/>
</dbReference>
<evidence type="ECO:0000313" key="3">
    <source>
        <dbReference type="Proteomes" id="UP001059041"/>
    </source>
</evidence>
<dbReference type="AlphaFoldDB" id="A0A9W7WXU4"/>
<sequence length="95" mass="11059">KEKRLPRDIYVSTCKYPSTVKVCHLVRGKMKRRQKRVLQMAFLFMVALIFLPNVGLWSMYREKSLMKSHESGEQRAGETNTNLLNPLCFPSLSLL</sequence>
<reference evidence="2" key="1">
    <citation type="submission" date="2021-02" db="EMBL/GenBank/DDBJ databases">
        <title>Comparative genomics reveals that relaxation of natural selection precedes convergent phenotypic evolution of cavefish.</title>
        <authorList>
            <person name="Peng Z."/>
        </authorList>
    </citation>
    <scope>NUCLEOTIDE SEQUENCE</scope>
    <source>
        <tissue evidence="2">Muscle</tissue>
    </source>
</reference>
<organism evidence="2 3">
    <name type="scientific">Triplophysa rosa</name>
    <name type="common">Cave loach</name>
    <dbReference type="NCBI Taxonomy" id="992332"/>
    <lineage>
        <taxon>Eukaryota</taxon>
        <taxon>Metazoa</taxon>
        <taxon>Chordata</taxon>
        <taxon>Craniata</taxon>
        <taxon>Vertebrata</taxon>
        <taxon>Euteleostomi</taxon>
        <taxon>Actinopterygii</taxon>
        <taxon>Neopterygii</taxon>
        <taxon>Teleostei</taxon>
        <taxon>Ostariophysi</taxon>
        <taxon>Cypriniformes</taxon>
        <taxon>Nemacheilidae</taxon>
        <taxon>Triplophysa</taxon>
    </lineage>
</organism>
<evidence type="ECO:0000313" key="2">
    <source>
        <dbReference type="EMBL" id="KAI7810660.1"/>
    </source>
</evidence>
<keyword evidence="1" id="KW-0812">Transmembrane</keyword>
<dbReference type="Proteomes" id="UP001059041">
    <property type="component" value="Linkage Group LG4"/>
</dbReference>
<proteinExistence type="predicted"/>
<keyword evidence="1" id="KW-1133">Transmembrane helix</keyword>
<keyword evidence="3" id="KW-1185">Reference proteome</keyword>
<feature type="transmembrane region" description="Helical" evidence="1">
    <location>
        <begin position="37"/>
        <end position="60"/>
    </location>
</feature>
<comment type="caution">
    <text evidence="2">The sequence shown here is derived from an EMBL/GenBank/DDBJ whole genome shotgun (WGS) entry which is preliminary data.</text>
</comment>
<feature type="non-terminal residue" evidence="2">
    <location>
        <position position="1"/>
    </location>
</feature>
<keyword evidence="1" id="KW-0472">Membrane</keyword>